<dbReference type="PANTHER" id="PTHR31490">
    <property type="entry name" value="GLYCOSYL HYDROLASE"/>
    <property type="match status" value="1"/>
</dbReference>
<evidence type="ECO:0000256" key="8">
    <source>
        <dbReference type="PROSITE-ProRule" id="PRU10061"/>
    </source>
</evidence>
<name>A0AAN9QYZ4_PHACN</name>
<dbReference type="Gene3D" id="2.60.120.260">
    <property type="entry name" value="Galactose-binding domain-like"/>
    <property type="match status" value="5"/>
</dbReference>
<dbReference type="EMBL" id="JAYMYR010000007">
    <property type="protein sequence ID" value="KAK7352519.1"/>
    <property type="molecule type" value="Genomic_DNA"/>
</dbReference>
<dbReference type="GO" id="GO:0045493">
    <property type="term" value="P:xylan catabolic process"/>
    <property type="evidence" value="ECO:0007669"/>
    <property type="project" value="UniProtKB-KW"/>
</dbReference>
<evidence type="ECO:0000256" key="4">
    <source>
        <dbReference type="ARBA" id="ARBA00022801"/>
    </source>
</evidence>
<accession>A0AAN9QYZ4</accession>
<dbReference type="PROSITE" id="PS00591">
    <property type="entry name" value="GH10_1"/>
    <property type="match status" value="1"/>
</dbReference>
<feature type="active site" description="Nucleophile" evidence="8">
    <location>
        <position position="1185"/>
    </location>
</feature>
<evidence type="ECO:0000313" key="11">
    <source>
        <dbReference type="Proteomes" id="UP001374584"/>
    </source>
</evidence>
<dbReference type="FunFam" id="3.20.20.80:FF:000104">
    <property type="entry name" value="Endo-1,4-beta-xylanase A"/>
    <property type="match status" value="1"/>
</dbReference>
<dbReference type="InterPro" id="IPR001000">
    <property type="entry name" value="GH10_dom"/>
</dbReference>
<evidence type="ECO:0000256" key="6">
    <source>
        <dbReference type="ARBA" id="ARBA00023295"/>
    </source>
</evidence>
<dbReference type="InterPro" id="IPR008979">
    <property type="entry name" value="Galactose-bd-like_sf"/>
</dbReference>
<keyword evidence="4" id="KW-0378">Hydrolase</keyword>
<dbReference type="Proteomes" id="UP001374584">
    <property type="component" value="Unassembled WGS sequence"/>
</dbReference>
<gene>
    <name evidence="10" type="ORF">VNO80_17941</name>
</gene>
<keyword evidence="6" id="KW-0326">Glycosidase</keyword>
<dbReference type="SMART" id="SM00633">
    <property type="entry name" value="Glyco_10"/>
    <property type="match status" value="1"/>
</dbReference>
<dbReference type="Pfam" id="PF02018">
    <property type="entry name" value="CBM_4_9"/>
    <property type="match status" value="5"/>
</dbReference>
<dbReference type="SUPFAM" id="SSF49785">
    <property type="entry name" value="Galactose-binding domain-like"/>
    <property type="match status" value="5"/>
</dbReference>
<keyword evidence="2" id="KW-0858">Xylan degradation</keyword>
<sequence length="1307" mass="144866">MENLPMINEGNHSEKMEGNISGPGGSHATNILLNHDFSDGLKDWHPNCCYGYVVSVESGPQKEMTMESDGNYAVITERKKCWQGLEQDITDKISVGSTYMVSAFVGVYGRTPKSTHVKATLKLEHHDSGTSYLEIGGTSCVKGSWEKLEGSFSLSTMPDRVIFYLEGPSPGVDLLIKSVNITCSSPNDYEHTVIMNLILLDVCEFYILKMEGNISGPGGSHATNILLNHDFSDGLNDWHPNCCYGYVVSVESGPQKEMTMESDGNYAVITERKKCWQGLEQDITDKISVGSTYMVSAFVGVYGRTPKSTHVKATLKLEHHDSGTSYLEIGGTSCVKGSWEKLEGSFSLSTMPDRVIFYLEGPSPGVDLLIKSVNITCSSPNDYEHTVIMNLILLDVCEFYILKMEGNISGPGGSHATNILLNHDFSDGLNDWHPNCCYGYVVSVESGPQKEMTMESDGNYAVITERKKCWQGLEQDITDKISVGSTYMVSAFVGVYGRTPKSTHVKATLKLEHHDSGTSYLEIGGTSCVKGSWEKLEGSFSLSTMPDRVIFYLEGPSPGVDLLIKSVNITCSSPNDYEHTIINKGCVSTEDENIIINPQFDDGLNNWSGRGCKIALHDSMGDGKILPKSGKFFASATERTQSWNGIQQDITGRVQRKLAYEVTVLVRIFGNNVTTSDVRATLWVQAPDLREQYIGIANVQATDKDWVQMQGKFLLNGSPSKVVVYLEGPPPGTDILVNTLVIKHAAKTPPSTPPDCEIAAFGVNIIENSNLGNGTNGWFPLGSCTLSVQSGSPRIIPPMARDSLGPHESLSGRYLLVTNRTQTWMGPAQMITDKFKLFLTYQVSAWVRIGSGSTGPQNVNVALSVDNQWVNGGQVEIADGRWHEISGSFRIEKQASKVMVYIQGPASGVDLMIAGLQIFAVDRQARFKYLRRQTDKIRKRDITLKFSGLDSIGNLGTLVRVRQIQNDFPIGTCISRTNIDNEDFVDFFVKHFNWAVFGNELKWYWTEPQQGSLNYKDADEMLDLCQKNKIDTRGHCIFWEVDGNVQQWIKSLNKTDLMKAVQNRLNDLLTRYKAKFRHYDVNNEMLHGSFYQDRLGKDIRANMFKTAHQLDPSATLFVNDYHVEDGCDTRSSPEKYIQHILDLQQQGAPVGGIGIQGHIDSPVGPIVCSALDKLGTLGIPIWFTELDVSSSNEYVRADDLEVMLRETMAHPAIDGVMLWGFWELFMSRENSHLVDAEGELNEAGKRFLALKQEWLSHSHGYADAQGQFSFRGFSGTYNVEVVTLAEKVSKTFAVDKGDSSLVVSIDL</sequence>
<dbReference type="InterPro" id="IPR017853">
    <property type="entry name" value="GH"/>
</dbReference>
<proteinExistence type="inferred from homology"/>
<evidence type="ECO:0000256" key="1">
    <source>
        <dbReference type="ARBA" id="ARBA00007495"/>
    </source>
</evidence>
<reference evidence="10 11" key="1">
    <citation type="submission" date="2024-01" db="EMBL/GenBank/DDBJ databases">
        <title>The genomes of 5 underutilized Papilionoideae crops provide insights into root nodulation and disease resistanc.</title>
        <authorList>
            <person name="Jiang F."/>
        </authorList>
    </citation>
    <scope>NUCLEOTIDE SEQUENCE [LARGE SCALE GENOMIC DNA]</scope>
    <source>
        <strain evidence="10">JINMINGXINNONG_FW02</strain>
        <tissue evidence="10">Leaves</tissue>
    </source>
</reference>
<evidence type="ECO:0000256" key="5">
    <source>
        <dbReference type="ARBA" id="ARBA00023277"/>
    </source>
</evidence>
<dbReference type="PANTHER" id="PTHR31490:SF46">
    <property type="entry name" value="ENDO-1,4-BETA-XYLANASE A-LIKE PROTEIN"/>
    <property type="match status" value="1"/>
</dbReference>
<dbReference type="GO" id="GO:0031176">
    <property type="term" value="F:endo-1,4-beta-xylanase activity"/>
    <property type="evidence" value="ECO:0007669"/>
    <property type="project" value="UniProtKB-ARBA"/>
</dbReference>
<evidence type="ECO:0000313" key="10">
    <source>
        <dbReference type="EMBL" id="KAK7352519.1"/>
    </source>
</evidence>
<dbReference type="Pfam" id="PF00331">
    <property type="entry name" value="Glyco_hydro_10"/>
    <property type="match status" value="1"/>
</dbReference>
<dbReference type="InterPro" id="IPR044846">
    <property type="entry name" value="GH10"/>
</dbReference>
<keyword evidence="5" id="KW-0119">Carbohydrate metabolism</keyword>
<comment type="caution">
    <text evidence="10">The sequence shown here is derived from an EMBL/GenBank/DDBJ whole genome shotgun (WGS) entry which is preliminary data.</text>
</comment>
<evidence type="ECO:0000256" key="2">
    <source>
        <dbReference type="ARBA" id="ARBA00022651"/>
    </source>
</evidence>
<dbReference type="SUPFAM" id="SSF51445">
    <property type="entry name" value="(Trans)glycosidases"/>
    <property type="match status" value="1"/>
</dbReference>
<protein>
    <recommendedName>
        <fullName evidence="9">GH10 domain-containing protein</fullName>
    </recommendedName>
</protein>
<feature type="domain" description="GH10" evidence="9">
    <location>
        <begin position="955"/>
        <end position="1250"/>
    </location>
</feature>
<dbReference type="Gene3D" id="3.20.20.80">
    <property type="entry name" value="Glycosidases"/>
    <property type="match status" value="1"/>
</dbReference>
<keyword evidence="11" id="KW-1185">Reference proteome</keyword>
<keyword evidence="7" id="KW-0624">Polysaccharide degradation</keyword>
<evidence type="ECO:0000259" key="9">
    <source>
        <dbReference type="PROSITE" id="PS51760"/>
    </source>
</evidence>
<dbReference type="InterPro" id="IPR031158">
    <property type="entry name" value="GH10_AS"/>
</dbReference>
<keyword evidence="3" id="KW-0677">Repeat</keyword>
<dbReference type="PROSITE" id="PS51760">
    <property type="entry name" value="GH10_2"/>
    <property type="match status" value="1"/>
</dbReference>
<comment type="similarity">
    <text evidence="1">Belongs to the glycosyl hydrolase 10 (cellulase F) family.</text>
</comment>
<dbReference type="FunFam" id="2.60.120.260:FF:000103">
    <property type="entry name" value="Glycosyl hydrolase family 10 protein"/>
    <property type="match status" value="1"/>
</dbReference>
<evidence type="ECO:0000256" key="3">
    <source>
        <dbReference type="ARBA" id="ARBA00022737"/>
    </source>
</evidence>
<dbReference type="InterPro" id="IPR003305">
    <property type="entry name" value="CenC_carb-bd"/>
</dbReference>
<organism evidence="10 11">
    <name type="scientific">Phaseolus coccineus</name>
    <name type="common">Scarlet runner bean</name>
    <name type="synonym">Phaseolus multiflorus</name>
    <dbReference type="NCBI Taxonomy" id="3886"/>
    <lineage>
        <taxon>Eukaryota</taxon>
        <taxon>Viridiplantae</taxon>
        <taxon>Streptophyta</taxon>
        <taxon>Embryophyta</taxon>
        <taxon>Tracheophyta</taxon>
        <taxon>Spermatophyta</taxon>
        <taxon>Magnoliopsida</taxon>
        <taxon>eudicotyledons</taxon>
        <taxon>Gunneridae</taxon>
        <taxon>Pentapetalae</taxon>
        <taxon>rosids</taxon>
        <taxon>fabids</taxon>
        <taxon>Fabales</taxon>
        <taxon>Fabaceae</taxon>
        <taxon>Papilionoideae</taxon>
        <taxon>50 kb inversion clade</taxon>
        <taxon>NPAAA clade</taxon>
        <taxon>indigoferoid/millettioid clade</taxon>
        <taxon>Phaseoleae</taxon>
        <taxon>Phaseolus</taxon>
    </lineage>
</organism>
<evidence type="ECO:0000256" key="7">
    <source>
        <dbReference type="ARBA" id="ARBA00023326"/>
    </source>
</evidence>